<reference evidence="6" key="1">
    <citation type="submission" date="2009-12" db="EMBL/GenBank/DDBJ databases">
        <title>The Genome Sequence of Anolis carolinensis (Green Anole Lizard).</title>
        <authorList>
            <consortium name="The Genome Sequencing Platform"/>
            <person name="Di Palma F."/>
            <person name="Alfoldi J."/>
            <person name="Heiman D."/>
            <person name="Young S."/>
            <person name="Grabherr M."/>
            <person name="Johnson J."/>
            <person name="Lander E.S."/>
            <person name="Lindblad-Toh K."/>
        </authorList>
    </citation>
    <scope>NUCLEOTIDE SEQUENCE [LARGE SCALE GENOMIC DNA]</scope>
    <source>
        <strain evidence="6">JBL SC #1</strain>
    </source>
</reference>
<evidence type="ECO:0000313" key="6">
    <source>
        <dbReference type="Ensembl" id="ENSACAP00000035628.1"/>
    </source>
</evidence>
<keyword evidence="7" id="KW-1185">Reference proteome</keyword>
<evidence type="ECO:0000256" key="4">
    <source>
        <dbReference type="ARBA" id="ARBA00023319"/>
    </source>
</evidence>
<protein>
    <recommendedName>
        <fullName evidence="5">Ig-like domain-containing protein</fullName>
    </recommendedName>
</protein>
<evidence type="ECO:0000313" key="7">
    <source>
        <dbReference type="Proteomes" id="UP000001646"/>
    </source>
</evidence>
<proteinExistence type="inferred from homology"/>
<dbReference type="InParanoid" id="A0A803TK88"/>
<evidence type="ECO:0000256" key="3">
    <source>
        <dbReference type="ARBA" id="ARBA00023157"/>
    </source>
</evidence>
<dbReference type="SMART" id="SM00408">
    <property type="entry name" value="IGc2"/>
    <property type="match status" value="1"/>
</dbReference>
<dbReference type="InterPro" id="IPR013098">
    <property type="entry name" value="Ig_I-set"/>
</dbReference>
<dbReference type="Pfam" id="PF07679">
    <property type="entry name" value="I-set"/>
    <property type="match status" value="1"/>
</dbReference>
<name>A0A803TK88_ANOCA</name>
<dbReference type="Proteomes" id="UP000001646">
    <property type="component" value="Unplaced"/>
</dbReference>
<feature type="domain" description="Ig-like" evidence="5">
    <location>
        <begin position="27"/>
        <end position="124"/>
    </location>
</feature>
<keyword evidence="3" id="KW-1015">Disulfide bond</keyword>
<dbReference type="AlphaFoldDB" id="A0A803TK88"/>
<keyword evidence="4" id="KW-0393">Immunoglobulin domain</keyword>
<dbReference type="Ensembl" id="ENSACAT00000054690.1">
    <property type="protein sequence ID" value="ENSACAP00000035628.1"/>
    <property type="gene ID" value="ENSACAG00000043295.1"/>
</dbReference>
<dbReference type="InterPro" id="IPR007110">
    <property type="entry name" value="Ig-like_dom"/>
</dbReference>
<dbReference type="PANTHER" id="PTHR44170:SF20">
    <property type="entry name" value="IMMUNOGLOBULIN SUPERFAMILY DCC SUBCLASS MEMBER 3"/>
    <property type="match status" value="1"/>
</dbReference>
<accession>A0A803TK88</accession>
<dbReference type="SUPFAM" id="SSF48726">
    <property type="entry name" value="Immunoglobulin"/>
    <property type="match status" value="1"/>
</dbReference>
<sequence length="131" mass="14723">LMPPYYPTYLHPLLFLRGVCTELYFSPLHYLLAFTLEPSDHTAVQEQPLALDCRVEGIPPVSITWRKNGLPMADSEGSFTLANGSLYLAHFQKLKDDGSSDEAEYDCMARNRFGLVVSRKARIQAASKRGE</sequence>
<reference evidence="6" key="2">
    <citation type="submission" date="2025-08" db="UniProtKB">
        <authorList>
            <consortium name="Ensembl"/>
        </authorList>
    </citation>
    <scope>IDENTIFICATION</scope>
</reference>
<dbReference type="PROSITE" id="PS50835">
    <property type="entry name" value="IG_LIKE"/>
    <property type="match status" value="1"/>
</dbReference>
<evidence type="ECO:0000259" key="5">
    <source>
        <dbReference type="PROSITE" id="PS50835"/>
    </source>
</evidence>
<dbReference type="GeneTree" id="ENSGT00940000156969"/>
<keyword evidence="2" id="KW-0677">Repeat</keyword>
<dbReference type="Gene3D" id="2.60.40.10">
    <property type="entry name" value="Immunoglobulins"/>
    <property type="match status" value="1"/>
</dbReference>
<dbReference type="InterPro" id="IPR003598">
    <property type="entry name" value="Ig_sub2"/>
</dbReference>
<evidence type="ECO:0000256" key="2">
    <source>
        <dbReference type="ARBA" id="ARBA00022737"/>
    </source>
</evidence>
<dbReference type="InterPro" id="IPR036179">
    <property type="entry name" value="Ig-like_dom_sf"/>
</dbReference>
<organism evidence="6 7">
    <name type="scientific">Anolis carolinensis</name>
    <name type="common">Green anole</name>
    <name type="synonym">American chameleon</name>
    <dbReference type="NCBI Taxonomy" id="28377"/>
    <lineage>
        <taxon>Eukaryota</taxon>
        <taxon>Metazoa</taxon>
        <taxon>Chordata</taxon>
        <taxon>Craniata</taxon>
        <taxon>Vertebrata</taxon>
        <taxon>Euteleostomi</taxon>
        <taxon>Lepidosauria</taxon>
        <taxon>Squamata</taxon>
        <taxon>Bifurcata</taxon>
        <taxon>Unidentata</taxon>
        <taxon>Episquamata</taxon>
        <taxon>Toxicofera</taxon>
        <taxon>Iguania</taxon>
        <taxon>Dactyloidae</taxon>
        <taxon>Anolis</taxon>
    </lineage>
</organism>
<reference evidence="6" key="3">
    <citation type="submission" date="2025-09" db="UniProtKB">
        <authorList>
            <consortium name="Ensembl"/>
        </authorList>
    </citation>
    <scope>IDENTIFICATION</scope>
</reference>
<dbReference type="PANTHER" id="PTHR44170">
    <property type="entry name" value="PROTEIN SIDEKICK"/>
    <property type="match status" value="1"/>
</dbReference>
<evidence type="ECO:0000256" key="1">
    <source>
        <dbReference type="ARBA" id="ARBA00009588"/>
    </source>
</evidence>
<dbReference type="InterPro" id="IPR013783">
    <property type="entry name" value="Ig-like_fold"/>
</dbReference>
<dbReference type="FunFam" id="2.60.40.10:FF:000189">
    <property type="entry name" value="Neogenin isoform 3"/>
    <property type="match status" value="1"/>
</dbReference>
<comment type="similarity">
    <text evidence="1">Belongs to the immunoglobulin superfamily. DCC family.</text>
</comment>